<keyword evidence="2" id="KW-1185">Reference proteome</keyword>
<feature type="compositionally biased region" description="Polar residues" evidence="1">
    <location>
        <begin position="99"/>
        <end position="117"/>
    </location>
</feature>
<evidence type="ECO:0000256" key="1">
    <source>
        <dbReference type="SAM" id="MobiDB-lite"/>
    </source>
</evidence>
<dbReference type="OrthoDB" id="747893at2759"/>
<dbReference type="FunCoup" id="A0A6I9QA56">
    <property type="interactions" value="1165"/>
</dbReference>
<evidence type="ECO:0000313" key="2">
    <source>
        <dbReference type="Proteomes" id="UP000504607"/>
    </source>
</evidence>
<protein>
    <submittedName>
        <fullName evidence="3">Uncharacterized protein LOC105032600</fullName>
    </submittedName>
</protein>
<dbReference type="InParanoid" id="A0A6I9QA56"/>
<proteinExistence type="predicted"/>
<dbReference type="GeneID" id="105032600"/>
<dbReference type="KEGG" id="egu:105032600"/>
<name>A0A6I9QA56_ELAGV</name>
<dbReference type="PANTHER" id="PTHR33356">
    <property type="entry name" value="TIP41-LIKE PROTEIN"/>
    <property type="match status" value="1"/>
</dbReference>
<gene>
    <name evidence="3" type="primary">LOC105032600</name>
</gene>
<evidence type="ECO:0000313" key="3">
    <source>
        <dbReference type="RefSeq" id="XP_010905383.1"/>
    </source>
</evidence>
<feature type="region of interest" description="Disordered" evidence="1">
    <location>
        <begin position="97"/>
        <end position="129"/>
    </location>
</feature>
<accession>A0A6I9QA56</accession>
<dbReference type="Proteomes" id="UP000504607">
    <property type="component" value="Unplaced"/>
</dbReference>
<sequence>MAEDMEDAEFLLPSEFLCDDFFLEGVRTAGTSFSTDLCPASDSNPSSPVDPATTKCHEEDYMAGLTQKMVRSFLQDDDANDTPVLAVENAKARAVMAGSPQSTLSPWSASGKGSPNALSLGVSPPSTPLERHKDDAWDLLYAAEEHVTRLRSLNDQGNHHSYQGSGLLWKSSPPVSAASKAPGTGYYHTPALTQNQQQFCHLKQPQLMKRQLSAAWGRQSRARGGGGVYGGEGRYGRPLGLPSSAWPPLQKHRQQPQLGSSGMRAVFLTGAGAKRESAGTGVFLPRRVGTPNESRKKPACSTVLLPARVVQALNLNMEELGAQQHFPDGFVLDHGVLGRANAAFSQRNRNHFRPPAAGRYEP</sequence>
<dbReference type="AlphaFoldDB" id="A0A6I9QA56"/>
<reference evidence="3" key="1">
    <citation type="submission" date="2025-08" db="UniProtKB">
        <authorList>
            <consortium name="RefSeq"/>
        </authorList>
    </citation>
    <scope>IDENTIFICATION</scope>
</reference>
<dbReference type="PANTHER" id="PTHR33356:SF5">
    <property type="entry name" value="TIP41-LIKE PROTEIN"/>
    <property type="match status" value="1"/>
</dbReference>
<dbReference type="RefSeq" id="XP_010905383.1">
    <property type="nucleotide sequence ID" value="XM_010907081.3"/>
</dbReference>
<organism evidence="2 3">
    <name type="scientific">Elaeis guineensis var. tenera</name>
    <name type="common">Oil palm</name>
    <dbReference type="NCBI Taxonomy" id="51953"/>
    <lineage>
        <taxon>Eukaryota</taxon>
        <taxon>Viridiplantae</taxon>
        <taxon>Streptophyta</taxon>
        <taxon>Embryophyta</taxon>
        <taxon>Tracheophyta</taxon>
        <taxon>Spermatophyta</taxon>
        <taxon>Magnoliopsida</taxon>
        <taxon>Liliopsida</taxon>
        <taxon>Arecaceae</taxon>
        <taxon>Arecoideae</taxon>
        <taxon>Cocoseae</taxon>
        <taxon>Elaeidinae</taxon>
        <taxon>Elaeis</taxon>
    </lineage>
</organism>